<comment type="caution">
    <text evidence="2">The sequence shown here is derived from an EMBL/GenBank/DDBJ whole genome shotgun (WGS) entry which is preliminary data.</text>
</comment>
<evidence type="ECO:0000313" key="3">
    <source>
        <dbReference type="Proteomes" id="UP000479132"/>
    </source>
</evidence>
<accession>A0A6M1T4X9</accession>
<evidence type="ECO:0000256" key="1">
    <source>
        <dbReference type="SAM" id="Phobius"/>
    </source>
</evidence>
<dbReference type="Proteomes" id="UP000479132">
    <property type="component" value="Unassembled WGS sequence"/>
</dbReference>
<feature type="transmembrane region" description="Helical" evidence="1">
    <location>
        <begin position="126"/>
        <end position="143"/>
    </location>
</feature>
<feature type="transmembrane region" description="Helical" evidence="1">
    <location>
        <begin position="236"/>
        <end position="256"/>
    </location>
</feature>
<feature type="transmembrane region" description="Helical" evidence="1">
    <location>
        <begin position="149"/>
        <end position="168"/>
    </location>
</feature>
<dbReference type="AlphaFoldDB" id="A0A6M1T4X9"/>
<evidence type="ECO:0008006" key="4">
    <source>
        <dbReference type="Google" id="ProtNLM"/>
    </source>
</evidence>
<organism evidence="2 3">
    <name type="scientific">Fodinibius halophilus</name>
    <dbReference type="NCBI Taxonomy" id="1736908"/>
    <lineage>
        <taxon>Bacteria</taxon>
        <taxon>Pseudomonadati</taxon>
        <taxon>Balneolota</taxon>
        <taxon>Balneolia</taxon>
        <taxon>Balneolales</taxon>
        <taxon>Balneolaceae</taxon>
        <taxon>Fodinibius</taxon>
    </lineage>
</organism>
<dbReference type="CDD" id="cd12921">
    <property type="entry name" value="VKOR_4"/>
    <property type="match status" value="1"/>
</dbReference>
<dbReference type="Gene3D" id="3.90.70.10">
    <property type="entry name" value="Cysteine proteinases"/>
    <property type="match status" value="1"/>
</dbReference>
<keyword evidence="1" id="KW-0812">Transmembrane</keyword>
<feature type="transmembrane region" description="Helical" evidence="1">
    <location>
        <begin position="212"/>
        <end position="230"/>
    </location>
</feature>
<name>A0A6M1T4X9_9BACT</name>
<keyword evidence="3" id="KW-1185">Reference proteome</keyword>
<gene>
    <name evidence="2" type="ORF">G3569_05150</name>
</gene>
<reference evidence="2 3" key="1">
    <citation type="submission" date="2020-02" db="EMBL/GenBank/DDBJ databases">
        <title>Aliifodinibius halophilus 2W32, complete genome.</title>
        <authorList>
            <person name="Li Y."/>
            <person name="Wu S."/>
        </authorList>
    </citation>
    <scope>NUCLEOTIDE SEQUENCE [LARGE SCALE GENOMIC DNA]</scope>
    <source>
        <strain evidence="2 3">2W32</strain>
    </source>
</reference>
<protein>
    <recommendedName>
        <fullName evidence="4">Peptidase C39 domain-containing protein</fullName>
    </recommendedName>
</protein>
<dbReference type="EMBL" id="JAALLS010000005">
    <property type="protein sequence ID" value="NGP87733.1"/>
    <property type="molecule type" value="Genomic_DNA"/>
</dbReference>
<keyword evidence="1" id="KW-1133">Transmembrane helix</keyword>
<proteinExistence type="predicted"/>
<evidence type="ECO:0000313" key="2">
    <source>
        <dbReference type="EMBL" id="NGP87733.1"/>
    </source>
</evidence>
<sequence>MEQVISDYLESLDIPISKNYCKQAILEHPDYPSLLSVADVLDRLGVDYEVGQVEKKHLQDLPFPCVLHLDEGGGKFVVVERKSDLETDEIDLEHWDGVVLKAESTDTIVDTEHNEQLASEKKQGRIAVVLGAALVGLIALPVIQGLSWLYLSLFATAMAGSIIGYLLVAKDLGVTYEPVETFCNARKGTNCDRILNAEEANLFGSFSFADATASYFISQLLIMGLCIPLLGSPASFMWLFGGAAIATLPVIGYSLYY</sequence>
<dbReference type="RefSeq" id="WP_165266764.1">
    <property type="nucleotide sequence ID" value="NZ_JAALLS010000005.1"/>
</dbReference>
<keyword evidence="1" id="KW-0472">Membrane</keyword>